<dbReference type="GO" id="GO:0010181">
    <property type="term" value="F:FMN binding"/>
    <property type="evidence" value="ECO:0007669"/>
    <property type="project" value="InterPro"/>
</dbReference>
<dbReference type="PANTHER" id="PTHR43656">
    <property type="entry name" value="BINDING OXIDOREDUCTASE, PUTATIVE (AFU_ORTHOLOGUE AFUA_2G08260)-RELATED"/>
    <property type="match status" value="1"/>
</dbReference>
<dbReference type="PANTHER" id="PTHR43656:SF2">
    <property type="entry name" value="BINDING OXIDOREDUCTASE, PUTATIVE (AFU_ORTHOLOGUE AFUA_2G08260)-RELATED"/>
    <property type="match status" value="1"/>
</dbReference>
<accession>A0A518GXL1</accession>
<dbReference type="Pfam" id="PF00724">
    <property type="entry name" value="Oxidored_FMN"/>
    <property type="match status" value="1"/>
</dbReference>
<keyword evidence="5" id="KW-1185">Reference proteome</keyword>
<sequence length="476" mass="53006">MSRYFKYKTADGLRADAEAMGLDIRLTDDLSPLLGSITIGGRTVGNRLAIHPMEGCDGEPDGSPGELTLRRYRRFGDGGAKLIWGEAAAVVPESRANTRQLVCNADRADGLSRMLEQCRRSHRDAWGDDSDLLVGLQLTHSGRYSVPRPLLAQHDPGLDPRTVLDRATGRTADDHTPLLSDDDLDRLQDRYVEAAEVASKVGYDFVDLKQCHRYLLCELLSAHTRPGKYGGPFENRTRFIREVVGRIRDRLPGLMVATRMNVYDGIPWRNGPDQEGEPEAVPYPLRSCWGTDPDDHTKPDLAEPIRLIGQLRDLGVAMVNVTMGNPYGSPHIIRPFEYPPPDGYETPEHPLIGIDRHFKAAEQIQRACPELPILGSGYSWLQAFLFQAGAANIRDGRVSIVGVGRASLSHPDFARNVLEGRPLDRKRICRTFSYCTALMRSKHNELGQYPTGCPPFDKEVYDPIWKDAQETAPSKG</sequence>
<dbReference type="SUPFAM" id="SSF51395">
    <property type="entry name" value="FMN-linked oxidoreductases"/>
    <property type="match status" value="1"/>
</dbReference>
<evidence type="ECO:0000313" key="4">
    <source>
        <dbReference type="EMBL" id="QDV33303.1"/>
    </source>
</evidence>
<evidence type="ECO:0000256" key="2">
    <source>
        <dbReference type="ARBA" id="ARBA00023002"/>
    </source>
</evidence>
<dbReference type="Proteomes" id="UP000317835">
    <property type="component" value="Chromosome"/>
</dbReference>
<keyword evidence="1" id="KW-0285">Flavoprotein</keyword>
<dbReference type="GO" id="GO:0003959">
    <property type="term" value="F:NADPH dehydrogenase activity"/>
    <property type="evidence" value="ECO:0007669"/>
    <property type="project" value="UniProtKB-EC"/>
</dbReference>
<dbReference type="KEGG" id="tpla:ElP_11460"/>
<evidence type="ECO:0000256" key="1">
    <source>
        <dbReference type="ARBA" id="ARBA00022630"/>
    </source>
</evidence>
<gene>
    <name evidence="4" type="primary">namA_1</name>
    <name evidence="4" type="ORF">ElP_11460</name>
</gene>
<name>A0A518GXL1_9BACT</name>
<reference evidence="4 5" key="1">
    <citation type="submission" date="2019-02" db="EMBL/GenBank/DDBJ databases">
        <title>Deep-cultivation of Planctomycetes and their phenomic and genomic characterization uncovers novel biology.</title>
        <authorList>
            <person name="Wiegand S."/>
            <person name="Jogler M."/>
            <person name="Boedeker C."/>
            <person name="Pinto D."/>
            <person name="Vollmers J."/>
            <person name="Rivas-Marin E."/>
            <person name="Kohn T."/>
            <person name="Peeters S.H."/>
            <person name="Heuer A."/>
            <person name="Rast P."/>
            <person name="Oberbeckmann S."/>
            <person name="Bunk B."/>
            <person name="Jeske O."/>
            <person name="Meyerdierks A."/>
            <person name="Storesund J.E."/>
            <person name="Kallscheuer N."/>
            <person name="Luecker S."/>
            <person name="Lage O.M."/>
            <person name="Pohl T."/>
            <person name="Merkel B.J."/>
            <person name="Hornburger P."/>
            <person name="Mueller R.-W."/>
            <person name="Bruemmer F."/>
            <person name="Labrenz M."/>
            <person name="Spormann A.M."/>
            <person name="Op den Camp H."/>
            <person name="Overmann J."/>
            <person name="Amann R."/>
            <person name="Jetten M.S.M."/>
            <person name="Mascher T."/>
            <person name="Medema M.H."/>
            <person name="Devos D.P."/>
            <person name="Kaster A.-K."/>
            <person name="Ovreas L."/>
            <person name="Rohde M."/>
            <person name="Galperin M.Y."/>
            <person name="Jogler C."/>
        </authorList>
    </citation>
    <scope>NUCLEOTIDE SEQUENCE [LARGE SCALE GENOMIC DNA]</scope>
    <source>
        <strain evidence="4 5">ElP</strain>
    </source>
</reference>
<dbReference type="RefSeq" id="WP_145267696.1">
    <property type="nucleotide sequence ID" value="NZ_CP036426.1"/>
</dbReference>
<dbReference type="InterPro" id="IPR001155">
    <property type="entry name" value="OxRdtase_FMN_N"/>
</dbReference>
<proteinExistence type="predicted"/>
<dbReference type="InterPro" id="IPR051799">
    <property type="entry name" value="NADH_flavin_oxidoreductase"/>
</dbReference>
<protein>
    <submittedName>
        <fullName evidence="4">NADPH dehydrogenase</fullName>
        <ecNumber evidence="4">1.6.99.1</ecNumber>
    </submittedName>
</protein>
<dbReference type="EC" id="1.6.99.1" evidence="4"/>
<feature type="domain" description="NADH:flavin oxidoreductase/NADH oxidase N-terminal" evidence="3">
    <location>
        <begin position="37"/>
        <end position="265"/>
    </location>
</feature>
<organism evidence="4 5">
    <name type="scientific">Tautonia plasticadhaerens</name>
    <dbReference type="NCBI Taxonomy" id="2527974"/>
    <lineage>
        <taxon>Bacteria</taxon>
        <taxon>Pseudomonadati</taxon>
        <taxon>Planctomycetota</taxon>
        <taxon>Planctomycetia</taxon>
        <taxon>Isosphaerales</taxon>
        <taxon>Isosphaeraceae</taxon>
        <taxon>Tautonia</taxon>
    </lineage>
</organism>
<keyword evidence="2 4" id="KW-0560">Oxidoreductase</keyword>
<evidence type="ECO:0000259" key="3">
    <source>
        <dbReference type="Pfam" id="PF00724"/>
    </source>
</evidence>
<evidence type="ECO:0000313" key="5">
    <source>
        <dbReference type="Proteomes" id="UP000317835"/>
    </source>
</evidence>
<dbReference type="Gene3D" id="3.20.20.70">
    <property type="entry name" value="Aldolase class I"/>
    <property type="match status" value="1"/>
</dbReference>
<dbReference type="AlphaFoldDB" id="A0A518GXL1"/>
<dbReference type="OrthoDB" id="9772736at2"/>
<dbReference type="InterPro" id="IPR013785">
    <property type="entry name" value="Aldolase_TIM"/>
</dbReference>
<dbReference type="EMBL" id="CP036426">
    <property type="protein sequence ID" value="QDV33303.1"/>
    <property type="molecule type" value="Genomic_DNA"/>
</dbReference>